<evidence type="ECO:0000256" key="2">
    <source>
        <dbReference type="ARBA" id="ARBA00022679"/>
    </source>
</evidence>
<dbReference type="GO" id="GO:0003951">
    <property type="term" value="F:NAD+ kinase activity"/>
    <property type="evidence" value="ECO:0007669"/>
    <property type="project" value="InterPro"/>
</dbReference>
<dbReference type="Pfam" id="PF01513">
    <property type="entry name" value="NAD_kinase"/>
    <property type="match status" value="1"/>
</dbReference>
<accession>A0A7S2WNA3</accession>
<dbReference type="FunFam" id="2.60.200.30:FF:000009">
    <property type="entry name" value="Poly(P)/ATP NAD kinase"/>
    <property type="match status" value="1"/>
</dbReference>
<evidence type="ECO:0008006" key="10">
    <source>
        <dbReference type="Google" id="ProtNLM"/>
    </source>
</evidence>
<dbReference type="SUPFAM" id="SSF111331">
    <property type="entry name" value="NAD kinase/diacylglycerol kinase-like"/>
    <property type="match status" value="1"/>
</dbReference>
<dbReference type="InterPro" id="IPR016064">
    <property type="entry name" value="NAD/diacylglycerol_kinase_sf"/>
</dbReference>
<dbReference type="InterPro" id="IPR017438">
    <property type="entry name" value="ATP-NAD_kinase_N"/>
</dbReference>
<feature type="coiled-coil region" evidence="8">
    <location>
        <begin position="43"/>
        <end position="70"/>
    </location>
</feature>
<keyword evidence="6" id="KW-0521">NADP</keyword>
<evidence type="ECO:0000256" key="7">
    <source>
        <dbReference type="ARBA" id="ARBA00023027"/>
    </source>
</evidence>
<evidence type="ECO:0000256" key="8">
    <source>
        <dbReference type="SAM" id="Coils"/>
    </source>
</evidence>
<keyword evidence="3" id="KW-0547">Nucleotide-binding</keyword>
<dbReference type="GO" id="GO:0005524">
    <property type="term" value="F:ATP binding"/>
    <property type="evidence" value="ECO:0007669"/>
    <property type="project" value="UniProtKB-KW"/>
</dbReference>
<evidence type="ECO:0000256" key="4">
    <source>
        <dbReference type="ARBA" id="ARBA00022777"/>
    </source>
</evidence>
<dbReference type="AlphaFoldDB" id="A0A7S2WNA3"/>
<comment type="similarity">
    <text evidence="1">Belongs to the NAD kinase family.</text>
</comment>
<dbReference type="Gene3D" id="2.60.200.30">
    <property type="entry name" value="Probable inorganic polyphosphate/atp-NAD kinase, domain 2"/>
    <property type="match status" value="1"/>
</dbReference>
<keyword evidence="7" id="KW-0520">NAD</keyword>
<dbReference type="EMBL" id="HBHK01021048">
    <property type="protein sequence ID" value="CAD9697973.1"/>
    <property type="molecule type" value="Transcribed_RNA"/>
</dbReference>
<dbReference type="HAMAP" id="MF_00361">
    <property type="entry name" value="NAD_kinase"/>
    <property type="match status" value="1"/>
</dbReference>
<dbReference type="Pfam" id="PF20143">
    <property type="entry name" value="NAD_kinase_C"/>
    <property type="match status" value="1"/>
</dbReference>
<dbReference type="Gene3D" id="3.40.50.10330">
    <property type="entry name" value="Probable inorganic polyphosphate/atp-NAD kinase, domain 1"/>
    <property type="match status" value="1"/>
</dbReference>
<evidence type="ECO:0000256" key="1">
    <source>
        <dbReference type="ARBA" id="ARBA00010995"/>
    </source>
</evidence>
<organism evidence="9">
    <name type="scientific">Mucochytrium quahogii</name>
    <dbReference type="NCBI Taxonomy" id="96639"/>
    <lineage>
        <taxon>Eukaryota</taxon>
        <taxon>Sar</taxon>
        <taxon>Stramenopiles</taxon>
        <taxon>Bigyra</taxon>
        <taxon>Labyrinthulomycetes</taxon>
        <taxon>Thraustochytrida</taxon>
        <taxon>Thraustochytriidae</taxon>
        <taxon>Mucochytrium</taxon>
    </lineage>
</organism>
<keyword evidence="5" id="KW-0067">ATP-binding</keyword>
<gene>
    <name evidence="9" type="ORF">QSP1433_LOCUS13397</name>
</gene>
<dbReference type="GO" id="GO:0006741">
    <property type="term" value="P:NADP+ biosynthetic process"/>
    <property type="evidence" value="ECO:0007669"/>
    <property type="project" value="InterPro"/>
</dbReference>
<dbReference type="PANTHER" id="PTHR20275">
    <property type="entry name" value="NAD KINASE"/>
    <property type="match status" value="1"/>
</dbReference>
<protein>
    <recommendedName>
        <fullName evidence="10">NAD kinase</fullName>
    </recommendedName>
</protein>
<evidence type="ECO:0000313" key="9">
    <source>
        <dbReference type="EMBL" id="CAD9697973.1"/>
    </source>
</evidence>
<dbReference type="InterPro" id="IPR002504">
    <property type="entry name" value="NADK"/>
</dbReference>
<sequence>MSFRRRVGFGAEADTVNGAKDALEKLQELLPLAIKAEEQVGTILRLEQQVSALLTKVAELEQQLSVTDEDTGARLQHRRSTEEAREMRGRAFSDDGTTVNLYPGMRRACSFKTVETIDAVQSNKEKETTVVMNYDDAVRSLEELNIPGSPKGGARALATGRVGYRLLTCNDEKCVRQIIDTGIINIPHLTKMLVKFKWLRTPKTVLLVKKPNDDECRQMMIELATKCSEQGLSMVVEDAVFKEDDKSFVAKLNDLGVNPTRGTEIKSLPIDFCICIGGDGTIIWTSDLFPMGCPPLLSIAMGSLGFLSTFPQHCGLGALDRLLKEDMSLTLRSRLEVLIYRGESTEVSERRTVLNEVVIDRGPNPSIVNLDLYVGKLPRPITHIQGDGIIISTPTGSTAYSLSAGGSMTHPSIPCMLLTPICPHSLSFRPIVVSDTQNLKIVVPHDARSAAFVAFDGKQRVRLEKGDHVVVRVSEFPVPCVCCEGESEDWFRAIKDSFNWNERIVQKPIQDKINAGPANL</sequence>
<dbReference type="PANTHER" id="PTHR20275:SF0">
    <property type="entry name" value="NAD KINASE"/>
    <property type="match status" value="1"/>
</dbReference>
<dbReference type="GO" id="GO:0019674">
    <property type="term" value="P:NAD+ metabolic process"/>
    <property type="evidence" value="ECO:0007669"/>
    <property type="project" value="InterPro"/>
</dbReference>
<dbReference type="InterPro" id="IPR017437">
    <property type="entry name" value="ATP-NAD_kinase_PpnK-typ_C"/>
</dbReference>
<name>A0A7S2WNA3_9STRA</name>
<evidence type="ECO:0000256" key="5">
    <source>
        <dbReference type="ARBA" id="ARBA00022840"/>
    </source>
</evidence>
<keyword evidence="4" id="KW-0418">Kinase</keyword>
<keyword evidence="2" id="KW-0808">Transferase</keyword>
<evidence type="ECO:0000256" key="6">
    <source>
        <dbReference type="ARBA" id="ARBA00022857"/>
    </source>
</evidence>
<evidence type="ECO:0000256" key="3">
    <source>
        <dbReference type="ARBA" id="ARBA00022741"/>
    </source>
</evidence>
<proteinExistence type="inferred from homology"/>
<keyword evidence="8" id="KW-0175">Coiled coil</keyword>
<reference evidence="9" key="1">
    <citation type="submission" date="2021-01" db="EMBL/GenBank/DDBJ databases">
        <authorList>
            <person name="Corre E."/>
            <person name="Pelletier E."/>
            <person name="Niang G."/>
            <person name="Scheremetjew M."/>
            <person name="Finn R."/>
            <person name="Kale V."/>
            <person name="Holt S."/>
            <person name="Cochrane G."/>
            <person name="Meng A."/>
            <person name="Brown T."/>
            <person name="Cohen L."/>
        </authorList>
    </citation>
    <scope>NUCLEOTIDE SEQUENCE</scope>
    <source>
        <strain evidence="9">NY070348D</strain>
    </source>
</reference>